<keyword evidence="5" id="KW-1185">Reference proteome</keyword>
<reference evidence="4 5" key="1">
    <citation type="submission" date="2019-08" db="EMBL/GenBank/DDBJ databases">
        <title>Deep-cultivation of Planctomycetes and their phenomic and genomic characterization uncovers novel biology.</title>
        <authorList>
            <person name="Wiegand S."/>
            <person name="Jogler M."/>
            <person name="Boedeker C."/>
            <person name="Pinto D."/>
            <person name="Vollmers J."/>
            <person name="Rivas-Marin E."/>
            <person name="Kohn T."/>
            <person name="Peeters S.H."/>
            <person name="Heuer A."/>
            <person name="Rast P."/>
            <person name="Oberbeckmann S."/>
            <person name="Bunk B."/>
            <person name="Jeske O."/>
            <person name="Meyerdierks A."/>
            <person name="Storesund J.E."/>
            <person name="Kallscheuer N."/>
            <person name="Luecker S."/>
            <person name="Lage O.M."/>
            <person name="Pohl T."/>
            <person name="Merkel B.J."/>
            <person name="Hornburger P."/>
            <person name="Mueller R.-W."/>
            <person name="Bruemmer F."/>
            <person name="Labrenz M."/>
            <person name="Spormann A.M."/>
            <person name="Op den Camp H."/>
            <person name="Overmann J."/>
            <person name="Amann R."/>
            <person name="Jetten M.S.M."/>
            <person name="Mascher T."/>
            <person name="Medema M.H."/>
            <person name="Devos D.P."/>
            <person name="Kaster A.-K."/>
            <person name="Ovreas L."/>
            <person name="Rohde M."/>
            <person name="Galperin M.Y."/>
            <person name="Jogler C."/>
        </authorList>
    </citation>
    <scope>NUCLEOTIDE SEQUENCE [LARGE SCALE GENOMIC DNA]</scope>
    <source>
        <strain evidence="4 5">FC18</strain>
    </source>
</reference>
<evidence type="ECO:0000313" key="5">
    <source>
        <dbReference type="Proteomes" id="UP000322214"/>
    </source>
</evidence>
<dbReference type="InterPro" id="IPR010496">
    <property type="entry name" value="AL/BT2_dom"/>
</dbReference>
<dbReference type="GO" id="GO:0045493">
    <property type="term" value="P:xylan catabolic process"/>
    <property type="evidence" value="ECO:0007669"/>
    <property type="project" value="UniProtKB-KW"/>
</dbReference>
<keyword evidence="4" id="KW-0624">Polysaccharide degradation</keyword>
<evidence type="ECO:0000313" key="4">
    <source>
        <dbReference type="EMBL" id="QEG25082.1"/>
    </source>
</evidence>
<sequence length="433" mass="47261" precursor="true">MKHQLTTLVIAIVAIMAAAPCSDATFAQTPEGFTSLFDGESLDGWEQKNGTAAYEVVDGTIKGTTATGSPNSFLCSKKEYGDFELQFDVKCDPDLNSGVQIRSVSKADYKKGRVHGPQVEIAGPALVSGFIYSEGTGRGWISQERTEHKHYKNDGWNSYKVVAQGKRVRTWINGESVEDAEMPDVEPTKGFLGLQVHGIPKNKGPFSVQWKNIYIKELAADDGEEESADQMGDDKANVKEGLRVGKASHGTPVVDGKVDDVWKNVPVLKVNRDVKLENTLDEGQKLPTATVRCLWDNGHLYCLAEVTDEKVATASFDEWAQDSVEFFVDENLSKTGPYDDDDAQYRTNAAGDETVGASTDAKSYTSKVSKTDDGYIVEACINLKTEAGKKIGFDVQVNNDPGTGFRGSITKWNDATNNTWENLSGVGELELVK</sequence>
<organism evidence="4 5">
    <name type="scientific">Mariniblastus fucicola</name>
    <dbReference type="NCBI Taxonomy" id="980251"/>
    <lineage>
        <taxon>Bacteria</taxon>
        <taxon>Pseudomonadati</taxon>
        <taxon>Planctomycetota</taxon>
        <taxon>Planctomycetia</taxon>
        <taxon>Pirellulales</taxon>
        <taxon>Pirellulaceae</taxon>
        <taxon>Mariniblastus</taxon>
    </lineage>
</organism>
<dbReference type="SUPFAM" id="SSF49344">
    <property type="entry name" value="CBD9-like"/>
    <property type="match status" value="1"/>
</dbReference>
<dbReference type="Proteomes" id="UP000322214">
    <property type="component" value="Chromosome"/>
</dbReference>
<feature type="chain" id="PRO_5022800772" evidence="1">
    <location>
        <begin position="28"/>
        <end position="433"/>
    </location>
</feature>
<evidence type="ECO:0000256" key="1">
    <source>
        <dbReference type="SAM" id="SignalP"/>
    </source>
</evidence>
<dbReference type="EC" id="3.2.1.8" evidence="4"/>
<evidence type="ECO:0000259" key="2">
    <source>
        <dbReference type="Pfam" id="PF06439"/>
    </source>
</evidence>
<dbReference type="InterPro" id="IPR010502">
    <property type="entry name" value="Carb-bd_dom_fam9"/>
</dbReference>
<dbReference type="OrthoDB" id="9780017at2"/>
<dbReference type="Pfam" id="PF06452">
    <property type="entry name" value="CBM9_1"/>
    <property type="match status" value="1"/>
</dbReference>
<feature type="domain" description="3-keto-alpha-glucoside-1,2-lyase/3-keto-2-hydroxy-glucal hydratase" evidence="2">
    <location>
        <begin position="32"/>
        <end position="216"/>
    </location>
</feature>
<dbReference type="EMBL" id="CP042912">
    <property type="protein sequence ID" value="QEG25082.1"/>
    <property type="molecule type" value="Genomic_DNA"/>
</dbReference>
<keyword evidence="4" id="KW-0378">Hydrolase</keyword>
<feature type="domain" description="Carbohydrate-binding" evidence="3">
    <location>
        <begin position="254"/>
        <end position="432"/>
    </location>
</feature>
<evidence type="ECO:0000259" key="3">
    <source>
        <dbReference type="Pfam" id="PF06452"/>
    </source>
</evidence>
<accession>A0A5B9PK31</accession>
<dbReference type="AlphaFoldDB" id="A0A5B9PK31"/>
<dbReference type="GO" id="GO:0030246">
    <property type="term" value="F:carbohydrate binding"/>
    <property type="evidence" value="ECO:0007669"/>
    <property type="project" value="InterPro"/>
</dbReference>
<name>A0A5B9PK31_9BACT</name>
<dbReference type="KEGG" id="mff:MFFC18_50050"/>
<keyword evidence="4" id="KW-0119">Carbohydrate metabolism</keyword>
<proteinExistence type="predicted"/>
<keyword evidence="4" id="KW-0858">Xylan degradation</keyword>
<dbReference type="STRING" id="980251.GCA_001642875_01383"/>
<keyword evidence="4" id="KW-0326">Glycosidase</keyword>
<dbReference type="Pfam" id="PF06439">
    <property type="entry name" value="3keto-disac_hyd"/>
    <property type="match status" value="1"/>
</dbReference>
<dbReference type="Gene3D" id="2.60.40.1190">
    <property type="match status" value="1"/>
</dbReference>
<dbReference type="Gene3D" id="2.60.120.560">
    <property type="entry name" value="Exo-inulinase, domain 1"/>
    <property type="match status" value="1"/>
</dbReference>
<keyword evidence="1" id="KW-0732">Signal</keyword>
<dbReference type="GO" id="GO:0031176">
    <property type="term" value="F:endo-1,4-beta-xylanase activity"/>
    <property type="evidence" value="ECO:0007669"/>
    <property type="project" value="UniProtKB-EC"/>
</dbReference>
<protein>
    <submittedName>
        <fullName evidence="4">Endo-1,4-beta-xylanase A</fullName>
        <ecNumber evidence="4">3.2.1.8</ecNumber>
    </submittedName>
</protein>
<dbReference type="RefSeq" id="WP_075084185.1">
    <property type="nucleotide sequence ID" value="NZ_CP042912.1"/>
</dbReference>
<feature type="signal peptide" evidence="1">
    <location>
        <begin position="1"/>
        <end position="27"/>
    </location>
</feature>
<gene>
    <name evidence="4" type="primary">xynA</name>
    <name evidence="4" type="ORF">MFFC18_50050</name>
</gene>